<keyword evidence="4 6" id="KW-0472">Membrane</keyword>
<feature type="region of interest" description="Disordered" evidence="5">
    <location>
        <begin position="51"/>
        <end position="96"/>
    </location>
</feature>
<feature type="compositionally biased region" description="Polar residues" evidence="5">
    <location>
        <begin position="74"/>
        <end position="96"/>
    </location>
</feature>
<gene>
    <name evidence="7" type="ORF">N7452_001014</name>
</gene>
<evidence type="ECO:0000256" key="2">
    <source>
        <dbReference type="ARBA" id="ARBA00022692"/>
    </source>
</evidence>
<comment type="caution">
    <text evidence="7">The sequence shown here is derived from an EMBL/GenBank/DDBJ whole genome shotgun (WGS) entry which is preliminary data.</text>
</comment>
<name>A0A9W9R1T4_PENBR</name>
<proteinExistence type="predicted"/>
<feature type="transmembrane region" description="Helical" evidence="6">
    <location>
        <begin position="178"/>
        <end position="200"/>
    </location>
</feature>
<dbReference type="EMBL" id="JAPZBQ010000001">
    <property type="protein sequence ID" value="KAJ5352040.1"/>
    <property type="molecule type" value="Genomic_DNA"/>
</dbReference>
<evidence type="ECO:0000313" key="8">
    <source>
        <dbReference type="Proteomes" id="UP001147695"/>
    </source>
</evidence>
<organism evidence="7 8">
    <name type="scientific">Penicillium brevicompactum</name>
    <dbReference type="NCBI Taxonomy" id="5074"/>
    <lineage>
        <taxon>Eukaryota</taxon>
        <taxon>Fungi</taxon>
        <taxon>Dikarya</taxon>
        <taxon>Ascomycota</taxon>
        <taxon>Pezizomycotina</taxon>
        <taxon>Eurotiomycetes</taxon>
        <taxon>Eurotiomycetidae</taxon>
        <taxon>Eurotiales</taxon>
        <taxon>Aspergillaceae</taxon>
        <taxon>Penicillium</taxon>
    </lineage>
</organism>
<keyword evidence="2 6" id="KW-0812">Transmembrane</keyword>
<accession>A0A9W9R1T4</accession>
<feature type="compositionally biased region" description="Low complexity" evidence="5">
    <location>
        <begin position="108"/>
        <end position="166"/>
    </location>
</feature>
<dbReference type="GO" id="GO:0016020">
    <property type="term" value="C:membrane"/>
    <property type="evidence" value="ECO:0007669"/>
    <property type="project" value="UniProtKB-SubCell"/>
</dbReference>
<evidence type="ECO:0000313" key="7">
    <source>
        <dbReference type="EMBL" id="KAJ5352040.1"/>
    </source>
</evidence>
<feature type="region of interest" description="Disordered" evidence="5">
    <location>
        <begin position="290"/>
        <end position="369"/>
    </location>
</feature>
<evidence type="ECO:0000256" key="3">
    <source>
        <dbReference type="ARBA" id="ARBA00022989"/>
    </source>
</evidence>
<feature type="region of interest" description="Disordered" evidence="5">
    <location>
        <begin position="253"/>
        <end position="274"/>
    </location>
</feature>
<dbReference type="Proteomes" id="UP001147695">
    <property type="component" value="Unassembled WGS sequence"/>
</dbReference>
<dbReference type="InterPro" id="IPR051694">
    <property type="entry name" value="Immunoregulatory_rcpt-like"/>
</dbReference>
<reference evidence="7" key="2">
    <citation type="journal article" date="2023" name="IMA Fungus">
        <title>Comparative genomic study of the Penicillium genus elucidates a diverse pangenome and 15 lateral gene transfer events.</title>
        <authorList>
            <person name="Petersen C."/>
            <person name="Sorensen T."/>
            <person name="Nielsen M.R."/>
            <person name="Sondergaard T.E."/>
            <person name="Sorensen J.L."/>
            <person name="Fitzpatrick D.A."/>
            <person name="Frisvad J.C."/>
            <person name="Nielsen K.L."/>
        </authorList>
    </citation>
    <scope>NUCLEOTIDE SEQUENCE</scope>
    <source>
        <strain evidence="7">IBT 35673</strain>
    </source>
</reference>
<feature type="region of interest" description="Disordered" evidence="5">
    <location>
        <begin position="108"/>
        <end position="171"/>
    </location>
</feature>
<sequence length="369" mass="39087">MLPFIGVDAENDYWGSETIASESSDTSDSVDPVVTLTKTPDTNVRRIIPGAILDGQDPGLSVSGATSEPPPSMETASVSGDSEGANPTGTENSWDMTTSESDFATAFTEPPLSTMTTTSSPSSTSSSIVETSTSTSTSASTSTTSTLISTSTTTQSPTQAPTSDPSAYSGGVSKTTQIAIAVPVSIVGLALILALIFFLLRRRRRERTSLPPPYHVATSQTTAVSTQELMIPKPQETRSLPPMAVPMPLVSPTLPRSPSAGELSMQHSQDGHDSHAELGTAIAVPVNRHSVGEEVRGSRQLARMPFEDFEDDEVGVGPGPVRVDDDAVSDVSDRERRGSRRRDFDEVSDLSFNEVSPISPSSPEQRRFP</sequence>
<feature type="compositionally biased region" description="Polar residues" evidence="5">
    <location>
        <begin position="350"/>
        <end position="363"/>
    </location>
</feature>
<dbReference type="PANTHER" id="PTHR15549">
    <property type="entry name" value="PAIRED IMMUNOGLOBULIN-LIKE TYPE 2 RECEPTOR"/>
    <property type="match status" value="1"/>
</dbReference>
<evidence type="ECO:0000256" key="6">
    <source>
        <dbReference type="SAM" id="Phobius"/>
    </source>
</evidence>
<feature type="compositionally biased region" description="Basic and acidic residues" evidence="5">
    <location>
        <begin position="331"/>
        <end position="345"/>
    </location>
</feature>
<evidence type="ECO:0000256" key="5">
    <source>
        <dbReference type="SAM" id="MobiDB-lite"/>
    </source>
</evidence>
<protein>
    <submittedName>
        <fullName evidence="7">Uncharacterized protein</fullName>
    </submittedName>
</protein>
<evidence type="ECO:0000256" key="4">
    <source>
        <dbReference type="ARBA" id="ARBA00023136"/>
    </source>
</evidence>
<evidence type="ECO:0000256" key="1">
    <source>
        <dbReference type="ARBA" id="ARBA00004167"/>
    </source>
</evidence>
<dbReference type="AlphaFoldDB" id="A0A9W9R1T4"/>
<comment type="subcellular location">
    <subcellularLocation>
        <location evidence="1">Membrane</location>
        <topology evidence="1">Single-pass membrane protein</topology>
    </subcellularLocation>
</comment>
<dbReference type="PANTHER" id="PTHR15549:SF30">
    <property type="entry name" value="MID2 DOMAIN-CONTAINING PROTEIN"/>
    <property type="match status" value="1"/>
</dbReference>
<keyword evidence="3 6" id="KW-1133">Transmembrane helix</keyword>
<reference evidence="7" key="1">
    <citation type="submission" date="2022-12" db="EMBL/GenBank/DDBJ databases">
        <authorList>
            <person name="Petersen C."/>
        </authorList>
    </citation>
    <scope>NUCLEOTIDE SEQUENCE</scope>
    <source>
        <strain evidence="7">IBT 35673</strain>
    </source>
</reference>
<dbReference type="GO" id="GO:0071944">
    <property type="term" value="C:cell periphery"/>
    <property type="evidence" value="ECO:0007669"/>
    <property type="project" value="UniProtKB-ARBA"/>
</dbReference>